<dbReference type="KEGG" id="cthu:HUR95_01970"/>
<evidence type="ECO:0000256" key="2">
    <source>
        <dbReference type="ARBA" id="ARBA00022475"/>
    </source>
</evidence>
<dbReference type="PANTHER" id="PTHR21248:SF22">
    <property type="entry name" value="PHOSPHOLIPASE D"/>
    <property type="match status" value="1"/>
</dbReference>
<evidence type="ECO:0000256" key="5">
    <source>
        <dbReference type="ARBA" id="ARBA00022737"/>
    </source>
</evidence>
<keyword evidence="2" id="KW-1003">Cell membrane</keyword>
<dbReference type="EC" id="2.7.8.-" evidence="8"/>
<dbReference type="InterPro" id="IPR001736">
    <property type="entry name" value="PLipase_D/transphosphatidylase"/>
</dbReference>
<name>A0A8X8LB55_CALTT</name>
<dbReference type="GO" id="GO:0008808">
    <property type="term" value="F:cardiolipin synthase activity"/>
    <property type="evidence" value="ECO:0007669"/>
    <property type="project" value="UniProtKB-UniRule"/>
</dbReference>
<protein>
    <recommendedName>
        <fullName evidence="8">Cardiolipin synthase</fullName>
        <ecNumber evidence="8">2.7.8.-</ecNumber>
    </recommendedName>
</protein>
<comment type="subcellular location">
    <subcellularLocation>
        <location evidence="1">Cell membrane</location>
    </subcellularLocation>
</comment>
<evidence type="ECO:0000256" key="8">
    <source>
        <dbReference type="NCBIfam" id="TIGR04265"/>
    </source>
</evidence>
<keyword evidence="7" id="KW-0472">Membrane</keyword>
<feature type="domain" description="PLD phosphodiesterase" evidence="9">
    <location>
        <begin position="185"/>
        <end position="212"/>
    </location>
</feature>
<sequence>MTLLIIVLIVTGLAVLAVAYVAGQHVYLRRQFQKKAQADQRLFQRIRHNLNERLSVQEAEQRFKLEPHTEVLRFIQGNTDFPLTQNDRLRILNNGEALFPALFEEIDKAQHHVHILFYTVQDDHISNQLFEKLEQKVQEGVEIRLLVDGVGSHTLIGGERFKALQKQGIQCGVFAPPRLRFLPYMHFRNHRKIVVIDGKVAFTGGLNVGDEYLHRDPNTGFWRDVHVLIEGESVLLMQRIFATDWYYTTGEMLEENDQYFPTFTRQETHQRDQQTILAQVVPSGLDMTRPIAKDSYLIAIHKAKKRIWLGTPYFVPDQEIIEALNAARKRGVEVKLIVPKRTDNPFAHYASFHFHKQLLPAGVEIYLYHKGFYHAKMALVDDHIANIGSVNLDRRSFHFDFEAGLFIYDRHVCRQVETIFKQDLQDCRQLKAEQLFQQPWWIRTATQLSLLMAPWL</sequence>
<keyword evidence="4" id="KW-0812">Transmembrane</keyword>
<dbReference type="SMART" id="SM00155">
    <property type="entry name" value="PLDc"/>
    <property type="match status" value="2"/>
</dbReference>
<dbReference type="AlphaFoldDB" id="A0A8X8LB55"/>
<evidence type="ECO:0000256" key="4">
    <source>
        <dbReference type="ARBA" id="ARBA00022692"/>
    </source>
</evidence>
<evidence type="ECO:0000256" key="7">
    <source>
        <dbReference type="ARBA" id="ARBA00023136"/>
    </source>
</evidence>
<dbReference type="Gene3D" id="3.30.870.10">
    <property type="entry name" value="Endonuclease Chain A"/>
    <property type="match status" value="2"/>
</dbReference>
<dbReference type="PROSITE" id="PS50035">
    <property type="entry name" value="PLD"/>
    <property type="match status" value="2"/>
</dbReference>
<dbReference type="RefSeq" id="WP_222822888.1">
    <property type="nucleotide sequence ID" value="NZ_CP082237.1"/>
</dbReference>
<dbReference type="Pfam" id="PF13091">
    <property type="entry name" value="PLDc_2"/>
    <property type="match status" value="2"/>
</dbReference>
<proteinExistence type="predicted"/>
<evidence type="ECO:0000313" key="11">
    <source>
        <dbReference type="Proteomes" id="UP000825179"/>
    </source>
</evidence>
<dbReference type="CDD" id="cd09110">
    <property type="entry name" value="PLDc_CLS_1"/>
    <property type="match status" value="1"/>
</dbReference>
<dbReference type="GO" id="GO:0005886">
    <property type="term" value="C:plasma membrane"/>
    <property type="evidence" value="ECO:0007669"/>
    <property type="project" value="UniProtKB-SubCell"/>
</dbReference>
<evidence type="ECO:0000313" key="10">
    <source>
        <dbReference type="EMBL" id="QZT34209.1"/>
    </source>
</evidence>
<dbReference type="PANTHER" id="PTHR21248">
    <property type="entry name" value="CARDIOLIPIN SYNTHASE"/>
    <property type="match status" value="1"/>
</dbReference>
<dbReference type="GO" id="GO:0032049">
    <property type="term" value="P:cardiolipin biosynthetic process"/>
    <property type="evidence" value="ECO:0007669"/>
    <property type="project" value="UniProtKB-UniRule"/>
</dbReference>
<accession>A0A8X8LB55</accession>
<dbReference type="EMBL" id="CP082237">
    <property type="protein sequence ID" value="QZT34209.1"/>
    <property type="molecule type" value="Genomic_DNA"/>
</dbReference>
<dbReference type="SUPFAM" id="SSF56024">
    <property type="entry name" value="Phospholipase D/nuclease"/>
    <property type="match status" value="2"/>
</dbReference>
<keyword evidence="11" id="KW-1185">Reference proteome</keyword>
<evidence type="ECO:0000259" key="9">
    <source>
        <dbReference type="PROSITE" id="PS50035"/>
    </source>
</evidence>
<evidence type="ECO:0000256" key="3">
    <source>
        <dbReference type="ARBA" id="ARBA00022679"/>
    </source>
</evidence>
<dbReference type="InterPro" id="IPR025202">
    <property type="entry name" value="PLD-like_dom"/>
</dbReference>
<gene>
    <name evidence="10" type="primary">cls</name>
    <name evidence="10" type="ORF">HUR95_01970</name>
</gene>
<evidence type="ECO:0000256" key="6">
    <source>
        <dbReference type="ARBA" id="ARBA00022989"/>
    </source>
</evidence>
<keyword evidence="3" id="KW-0808">Transferase</keyword>
<dbReference type="Proteomes" id="UP000825179">
    <property type="component" value="Chromosome"/>
</dbReference>
<evidence type="ECO:0000256" key="1">
    <source>
        <dbReference type="ARBA" id="ARBA00004236"/>
    </source>
</evidence>
<feature type="domain" description="PLD phosphodiesterase" evidence="9">
    <location>
        <begin position="369"/>
        <end position="396"/>
    </location>
</feature>
<reference evidence="10 11" key="1">
    <citation type="journal article" date="2020" name="Extremophiles">
        <title>Genomic analysis of Caldalkalibacillus thermarum TA2.A1 reveals aerobic alkaliphilic metabolism and evolutionary hallmarks linking alkaliphilic bacteria and plant life.</title>
        <authorList>
            <person name="de Jong S.I."/>
            <person name="van den Broek M.A."/>
            <person name="Merkel A.Y."/>
            <person name="de la Torre Cortes P."/>
            <person name="Kalamorz F."/>
            <person name="Cook G.M."/>
            <person name="van Loosdrecht M.C.M."/>
            <person name="McMillan D.G.G."/>
        </authorList>
    </citation>
    <scope>NUCLEOTIDE SEQUENCE [LARGE SCALE GENOMIC DNA]</scope>
    <source>
        <strain evidence="10 11">TA2.A1</strain>
    </source>
</reference>
<organism evidence="10 11">
    <name type="scientific">Caldalkalibacillus thermarum (strain TA2.A1)</name>
    <dbReference type="NCBI Taxonomy" id="986075"/>
    <lineage>
        <taxon>Bacteria</taxon>
        <taxon>Bacillati</taxon>
        <taxon>Bacillota</taxon>
        <taxon>Bacilli</taxon>
        <taxon>Bacillales</taxon>
        <taxon>Bacillaceae</taxon>
        <taxon>Caldalkalibacillus</taxon>
    </lineage>
</organism>
<dbReference type="NCBIfam" id="TIGR04265">
    <property type="entry name" value="bac_cardiolipin"/>
    <property type="match status" value="1"/>
</dbReference>
<keyword evidence="5" id="KW-0677">Repeat</keyword>
<keyword evidence="6" id="KW-1133">Transmembrane helix</keyword>
<dbReference type="CDD" id="cd09112">
    <property type="entry name" value="PLDc_CLS_2"/>
    <property type="match status" value="1"/>
</dbReference>
<dbReference type="InterPro" id="IPR022924">
    <property type="entry name" value="Cardiolipin_synthase"/>
</dbReference>